<protein>
    <recommendedName>
        <fullName evidence="3 12">DNA replication and repair protein RecF</fullName>
    </recommendedName>
</protein>
<dbReference type="RefSeq" id="WP_209810397.1">
    <property type="nucleotide sequence ID" value="NZ_JAGGKT010000006.1"/>
</dbReference>
<evidence type="ECO:0000256" key="8">
    <source>
        <dbReference type="ARBA" id="ARBA00022840"/>
    </source>
</evidence>
<dbReference type="PANTHER" id="PTHR32182:SF0">
    <property type="entry name" value="DNA REPLICATION AND REPAIR PROTEIN RECF"/>
    <property type="match status" value="1"/>
</dbReference>
<keyword evidence="10 12" id="KW-0234">DNA repair</keyword>
<keyword evidence="4 12" id="KW-0963">Cytoplasm</keyword>
<dbReference type="HAMAP" id="MF_00365">
    <property type="entry name" value="RecF"/>
    <property type="match status" value="1"/>
</dbReference>
<feature type="binding site" evidence="12">
    <location>
        <begin position="30"/>
        <end position="37"/>
    </location>
    <ligand>
        <name>ATP</name>
        <dbReference type="ChEBI" id="CHEBI:30616"/>
    </ligand>
</feature>
<keyword evidence="7 12" id="KW-0227">DNA damage</keyword>
<accession>A0ABS4GPY7</accession>
<dbReference type="PANTHER" id="PTHR32182">
    <property type="entry name" value="DNA REPLICATION AND REPAIR PROTEIN RECF"/>
    <property type="match status" value="1"/>
</dbReference>
<proteinExistence type="inferred from homology"/>
<comment type="caution">
    <text evidence="15">The sequence shown here is derived from an EMBL/GenBank/DDBJ whole genome shotgun (WGS) entry which is preliminary data.</text>
</comment>
<dbReference type="EMBL" id="JAGGKT010000006">
    <property type="protein sequence ID" value="MBP1932342.1"/>
    <property type="molecule type" value="Genomic_DNA"/>
</dbReference>
<dbReference type="Pfam" id="PF02463">
    <property type="entry name" value="SMC_N"/>
    <property type="match status" value="1"/>
</dbReference>
<evidence type="ECO:0000256" key="6">
    <source>
        <dbReference type="ARBA" id="ARBA00022741"/>
    </source>
</evidence>
<keyword evidence="16" id="KW-1185">Reference proteome</keyword>
<evidence type="ECO:0000256" key="12">
    <source>
        <dbReference type="HAMAP-Rule" id="MF_00365"/>
    </source>
</evidence>
<evidence type="ECO:0000313" key="16">
    <source>
        <dbReference type="Proteomes" id="UP001519343"/>
    </source>
</evidence>
<name>A0ABS4GPY7_9BACL</name>
<dbReference type="Gene3D" id="1.20.1050.90">
    <property type="entry name" value="RecF/RecN/SMC, N-terminal domain"/>
    <property type="match status" value="1"/>
</dbReference>
<sequence length="371" mass="42987">MFLKELEIKQYRNYSYQNLFFTKPITLFLGQNAQGKTNLMESIYVLAMTKSHRSTKNKEWIAWEEQYSWIKGQIERKRGPLRLEIQLTEKGKKAKINGLEQKKLSDYIGALNIVMFAPEDLSIVKGSPQQRRRFLDMELGQISPMYLHHLAQYQKVTSQRNQWLKESTKNKGFADLLEILNLQMAELAIRLTVKRLEFLVKMEKWAGEIHQNITQGREHLTIKYQPSFQIDPNASFDDLTEAYLVQLAKLKEREISRGTSLLGPHRDDFHFYINQNNVQQFGSQGQQRTAALSLKLAEIQLIYEEVGEYPILLLDDVLSELDASRQTHLLDAIKDKVQTFVTATGVEGLKHQTIEEASVFRIHAGEATQEK</sequence>
<dbReference type="PROSITE" id="PS00618">
    <property type="entry name" value="RECF_2"/>
    <property type="match status" value="1"/>
</dbReference>
<dbReference type="NCBIfam" id="TIGR00611">
    <property type="entry name" value="recf"/>
    <property type="match status" value="1"/>
</dbReference>
<reference evidence="15 16" key="1">
    <citation type="submission" date="2021-03" db="EMBL/GenBank/DDBJ databases">
        <title>Genomic Encyclopedia of Type Strains, Phase IV (KMG-IV): sequencing the most valuable type-strain genomes for metagenomic binning, comparative biology and taxonomic classification.</title>
        <authorList>
            <person name="Goeker M."/>
        </authorList>
    </citation>
    <scope>NUCLEOTIDE SEQUENCE [LARGE SCALE GENOMIC DNA]</scope>
    <source>
        <strain evidence="15 16">DSM 24738</strain>
    </source>
</reference>
<evidence type="ECO:0000256" key="1">
    <source>
        <dbReference type="ARBA" id="ARBA00004496"/>
    </source>
</evidence>
<evidence type="ECO:0000256" key="11">
    <source>
        <dbReference type="ARBA" id="ARBA00023236"/>
    </source>
</evidence>
<evidence type="ECO:0000256" key="9">
    <source>
        <dbReference type="ARBA" id="ARBA00023125"/>
    </source>
</evidence>
<dbReference type="InterPro" id="IPR003395">
    <property type="entry name" value="RecF/RecN/SMC_N"/>
</dbReference>
<keyword evidence="5 12" id="KW-0235">DNA replication</keyword>
<dbReference type="InterPro" id="IPR042174">
    <property type="entry name" value="RecF_2"/>
</dbReference>
<dbReference type="PROSITE" id="PS00617">
    <property type="entry name" value="RECF_1"/>
    <property type="match status" value="1"/>
</dbReference>
<dbReference type="InterPro" id="IPR018078">
    <property type="entry name" value="DNA-binding_RecF_CS"/>
</dbReference>
<comment type="similarity">
    <text evidence="2 12 13">Belongs to the RecF family.</text>
</comment>
<keyword evidence="8 12" id="KW-0067">ATP-binding</keyword>
<dbReference type="Gene3D" id="3.40.50.300">
    <property type="entry name" value="P-loop containing nucleotide triphosphate hydrolases"/>
    <property type="match status" value="1"/>
</dbReference>
<dbReference type="SUPFAM" id="SSF52540">
    <property type="entry name" value="P-loop containing nucleoside triphosphate hydrolases"/>
    <property type="match status" value="1"/>
</dbReference>
<keyword evidence="11 12" id="KW-0742">SOS response</keyword>
<comment type="function">
    <text evidence="12 13">The RecF protein is involved in DNA metabolism; it is required for DNA replication and normal SOS inducibility. RecF binds preferentially to single-stranded, linear DNA. It also seems to bind ATP.</text>
</comment>
<evidence type="ECO:0000256" key="13">
    <source>
        <dbReference type="RuleBase" id="RU000578"/>
    </source>
</evidence>
<dbReference type="InterPro" id="IPR001238">
    <property type="entry name" value="DNA-binding_RecF"/>
</dbReference>
<evidence type="ECO:0000256" key="5">
    <source>
        <dbReference type="ARBA" id="ARBA00022705"/>
    </source>
</evidence>
<gene>
    <name evidence="12" type="primary">recF</name>
    <name evidence="15" type="ORF">J2Z37_002343</name>
</gene>
<dbReference type="InterPro" id="IPR027417">
    <property type="entry name" value="P-loop_NTPase"/>
</dbReference>
<keyword evidence="6 12" id="KW-0547">Nucleotide-binding</keyword>
<feature type="domain" description="RecF/RecN/SMC N-terminal" evidence="14">
    <location>
        <begin position="2"/>
        <end position="345"/>
    </location>
</feature>
<dbReference type="CDD" id="cd03242">
    <property type="entry name" value="ABC_RecF"/>
    <property type="match status" value="1"/>
</dbReference>
<evidence type="ECO:0000256" key="7">
    <source>
        <dbReference type="ARBA" id="ARBA00022763"/>
    </source>
</evidence>
<evidence type="ECO:0000256" key="4">
    <source>
        <dbReference type="ARBA" id="ARBA00022490"/>
    </source>
</evidence>
<comment type="subcellular location">
    <subcellularLocation>
        <location evidence="1 12 13">Cytoplasm</location>
    </subcellularLocation>
</comment>
<evidence type="ECO:0000256" key="3">
    <source>
        <dbReference type="ARBA" id="ARBA00020170"/>
    </source>
</evidence>
<evidence type="ECO:0000256" key="2">
    <source>
        <dbReference type="ARBA" id="ARBA00008016"/>
    </source>
</evidence>
<keyword evidence="9 12" id="KW-0238">DNA-binding</keyword>
<evidence type="ECO:0000256" key="10">
    <source>
        <dbReference type="ARBA" id="ARBA00023204"/>
    </source>
</evidence>
<evidence type="ECO:0000313" key="15">
    <source>
        <dbReference type="EMBL" id="MBP1932342.1"/>
    </source>
</evidence>
<organism evidence="15 16">
    <name type="scientific">Ammoniphilus resinae</name>
    <dbReference type="NCBI Taxonomy" id="861532"/>
    <lineage>
        <taxon>Bacteria</taxon>
        <taxon>Bacillati</taxon>
        <taxon>Bacillota</taxon>
        <taxon>Bacilli</taxon>
        <taxon>Bacillales</taxon>
        <taxon>Paenibacillaceae</taxon>
        <taxon>Aneurinibacillus group</taxon>
        <taxon>Ammoniphilus</taxon>
    </lineage>
</organism>
<dbReference type="Proteomes" id="UP001519343">
    <property type="component" value="Unassembled WGS sequence"/>
</dbReference>
<evidence type="ECO:0000259" key="14">
    <source>
        <dbReference type="Pfam" id="PF02463"/>
    </source>
</evidence>